<dbReference type="SUPFAM" id="SSF51316">
    <property type="entry name" value="Mss4-like"/>
    <property type="match status" value="1"/>
</dbReference>
<dbReference type="STRING" id="105984.A0A427XH19"/>
<feature type="compositionally biased region" description="Polar residues" evidence="4">
    <location>
        <begin position="37"/>
        <end position="55"/>
    </location>
</feature>
<dbReference type="PROSITE" id="PS51796">
    <property type="entry name" value="MSS4"/>
    <property type="match status" value="1"/>
</dbReference>
<dbReference type="InterPro" id="IPR011057">
    <property type="entry name" value="Mss4-like_sf"/>
</dbReference>
<evidence type="ECO:0000256" key="4">
    <source>
        <dbReference type="SAM" id="MobiDB-lite"/>
    </source>
</evidence>
<evidence type="ECO:0000256" key="3">
    <source>
        <dbReference type="ARBA" id="ARBA00022927"/>
    </source>
</evidence>
<dbReference type="Gene3D" id="2.170.150.10">
    <property type="entry name" value="Metal Binding Protein, Guanine Nucleotide Exchange Factor, Chain A"/>
    <property type="match status" value="1"/>
</dbReference>
<evidence type="ECO:0000256" key="2">
    <source>
        <dbReference type="ARBA" id="ARBA00022658"/>
    </source>
</evidence>
<reference evidence="5 6" key="1">
    <citation type="submission" date="2018-11" db="EMBL/GenBank/DDBJ databases">
        <title>Genome sequence of Apiotrichum porosum DSM 27194.</title>
        <authorList>
            <person name="Aliyu H."/>
            <person name="Gorte O."/>
            <person name="Ochsenreither K."/>
        </authorList>
    </citation>
    <scope>NUCLEOTIDE SEQUENCE [LARGE SCALE GENOMIC DNA]</scope>
    <source>
        <strain evidence="5 6">DSM 27194</strain>
    </source>
</reference>
<accession>A0A427XH19</accession>
<dbReference type="RefSeq" id="XP_028473204.1">
    <property type="nucleotide sequence ID" value="XM_028618248.1"/>
</dbReference>
<dbReference type="GO" id="GO:0015031">
    <property type="term" value="P:protein transport"/>
    <property type="evidence" value="ECO:0007669"/>
    <property type="project" value="UniProtKB-KW"/>
</dbReference>
<evidence type="ECO:0008006" key="7">
    <source>
        <dbReference type="Google" id="ProtNLM"/>
    </source>
</evidence>
<comment type="caution">
    <text evidence="5">The sequence shown here is derived from an EMBL/GenBank/DDBJ whole genome shotgun (WGS) entry which is preliminary data.</text>
</comment>
<name>A0A427XH19_9TREE</name>
<keyword evidence="1" id="KW-0813">Transport</keyword>
<evidence type="ECO:0000313" key="5">
    <source>
        <dbReference type="EMBL" id="RSH78057.1"/>
    </source>
</evidence>
<dbReference type="GO" id="GO:0005829">
    <property type="term" value="C:cytosol"/>
    <property type="evidence" value="ECO:0007669"/>
    <property type="project" value="TreeGrafter"/>
</dbReference>
<dbReference type="GO" id="GO:0016020">
    <property type="term" value="C:membrane"/>
    <property type="evidence" value="ECO:0007669"/>
    <property type="project" value="TreeGrafter"/>
</dbReference>
<dbReference type="Pfam" id="PF04421">
    <property type="entry name" value="Mss4"/>
    <property type="match status" value="1"/>
</dbReference>
<keyword evidence="2" id="KW-0344">Guanine-nucleotide releasing factor</keyword>
<dbReference type="GeneID" id="39587055"/>
<protein>
    <recommendedName>
        <fullName evidence="7">Mss4-like protein</fullName>
    </recommendedName>
</protein>
<dbReference type="EMBL" id="RSCE01000013">
    <property type="protein sequence ID" value="RSH78057.1"/>
    <property type="molecule type" value="Genomic_DNA"/>
</dbReference>
<dbReference type="Proteomes" id="UP000279236">
    <property type="component" value="Unassembled WGS sequence"/>
</dbReference>
<dbReference type="PANTHER" id="PTHR13276:SF0">
    <property type="entry name" value="GUANINE NUCLEOTIDE EXCHANGE FACTOR MSS4"/>
    <property type="match status" value="1"/>
</dbReference>
<keyword evidence="6" id="KW-1185">Reference proteome</keyword>
<feature type="region of interest" description="Disordered" evidence="4">
    <location>
        <begin position="14"/>
        <end position="57"/>
    </location>
</feature>
<sequence>MSAPSQADILAALQSQGSLRAKNPPKTVPHAHLASSAPDSLTNTAAEGSSSSTRTNSRKLYCPREGCSCVIIGPGAAEWIEADASLIPAEEGSPFTNDKITPSRGYWFVTGSPFAFDNIGFSRAVEVAEALPASAPGVEGATGRVKWLICAECDLGPLGWSFEGGKEAWLAVDRLRYEDK</sequence>
<dbReference type="GO" id="GO:0007264">
    <property type="term" value="P:small GTPase-mediated signal transduction"/>
    <property type="evidence" value="ECO:0007669"/>
    <property type="project" value="InterPro"/>
</dbReference>
<dbReference type="InterPro" id="IPR011323">
    <property type="entry name" value="Mss4/transl-control_tumour"/>
</dbReference>
<organism evidence="5 6">
    <name type="scientific">Apiotrichum porosum</name>
    <dbReference type="NCBI Taxonomy" id="105984"/>
    <lineage>
        <taxon>Eukaryota</taxon>
        <taxon>Fungi</taxon>
        <taxon>Dikarya</taxon>
        <taxon>Basidiomycota</taxon>
        <taxon>Agaricomycotina</taxon>
        <taxon>Tremellomycetes</taxon>
        <taxon>Trichosporonales</taxon>
        <taxon>Trichosporonaceae</taxon>
        <taxon>Apiotrichum</taxon>
    </lineage>
</organism>
<dbReference type="GO" id="GO:0005085">
    <property type="term" value="F:guanyl-nucleotide exchange factor activity"/>
    <property type="evidence" value="ECO:0007669"/>
    <property type="project" value="UniProtKB-KW"/>
</dbReference>
<dbReference type="GO" id="GO:0008270">
    <property type="term" value="F:zinc ion binding"/>
    <property type="evidence" value="ECO:0007669"/>
    <property type="project" value="TreeGrafter"/>
</dbReference>
<evidence type="ECO:0000313" key="6">
    <source>
        <dbReference type="Proteomes" id="UP000279236"/>
    </source>
</evidence>
<dbReference type="PANTHER" id="PTHR13276">
    <property type="entry name" value="GUANINE NUCLEOTIDE EXCHANGE FACTOR MSS4"/>
    <property type="match status" value="1"/>
</dbReference>
<dbReference type="AlphaFoldDB" id="A0A427XH19"/>
<evidence type="ECO:0000256" key="1">
    <source>
        <dbReference type="ARBA" id="ARBA00022448"/>
    </source>
</evidence>
<dbReference type="InterPro" id="IPR007515">
    <property type="entry name" value="Mss4"/>
</dbReference>
<dbReference type="GO" id="GO:0006892">
    <property type="term" value="P:post-Golgi vesicle-mediated transport"/>
    <property type="evidence" value="ECO:0007669"/>
    <property type="project" value="TreeGrafter"/>
</dbReference>
<dbReference type="OrthoDB" id="30840at2759"/>
<keyword evidence="3" id="KW-0653">Protein transport</keyword>
<gene>
    <name evidence="5" type="ORF">EHS24_002512</name>
</gene>
<proteinExistence type="predicted"/>